<evidence type="ECO:0000313" key="2">
    <source>
        <dbReference type="EMBL" id="SFG27935.1"/>
    </source>
</evidence>
<dbReference type="InterPro" id="IPR003797">
    <property type="entry name" value="DegV"/>
</dbReference>
<evidence type="ECO:0000256" key="1">
    <source>
        <dbReference type="ARBA" id="ARBA00023121"/>
    </source>
</evidence>
<reference evidence="2 3" key="1">
    <citation type="submission" date="2016-10" db="EMBL/GenBank/DDBJ databases">
        <authorList>
            <person name="de Groot N.N."/>
        </authorList>
    </citation>
    <scope>NUCLEOTIDE SEQUENCE [LARGE SCALE GENOMIC DNA]</scope>
    <source>
        <strain>J11</strain>
        <strain evidence="3">PG 39</strain>
    </source>
</reference>
<dbReference type="Gene3D" id="3.40.50.10440">
    <property type="entry name" value="Dihydroxyacetone kinase, domain 1"/>
    <property type="match status" value="1"/>
</dbReference>
<accession>A0A1I2QH78</accession>
<evidence type="ECO:0000313" key="3">
    <source>
        <dbReference type="Proteomes" id="UP000199065"/>
    </source>
</evidence>
<sequence length="284" mass="29896">MSYACPGSEPELVGPWKPQVRVLVDSAAGLPADVCEELEIQVEELHVLDSEEGHSTAGLSSLELAAAYARQLERGGDRGLVALHLSKELSATWSAAVTASGVFDGKVSVVDTEAVGMAVGAAAMAAAKLAADGADLETCTEIAADTLKRAHTWVYLHKIEDIRRSGRISTATALLSTTLATKPIMKLTGGKVELAAKTRTQTKAFSRLAELAAENAEGQPVFVAIQHHDAEESAQRLHDILCEALHEDSSFMIVPMTKVLAVHCGEGAVGLSMVSSQVVDRGES</sequence>
<dbReference type="NCBIfam" id="TIGR00762">
    <property type="entry name" value="DegV"/>
    <property type="match status" value="1"/>
</dbReference>
<dbReference type="Proteomes" id="UP000199065">
    <property type="component" value="Unassembled WGS sequence"/>
</dbReference>
<organism evidence="2 3">
    <name type="scientific">Corynebacterium spheniscorum</name>
    <dbReference type="NCBI Taxonomy" id="185761"/>
    <lineage>
        <taxon>Bacteria</taxon>
        <taxon>Bacillati</taxon>
        <taxon>Actinomycetota</taxon>
        <taxon>Actinomycetes</taxon>
        <taxon>Mycobacteriales</taxon>
        <taxon>Corynebacteriaceae</taxon>
        <taxon>Corynebacterium</taxon>
    </lineage>
</organism>
<gene>
    <name evidence="2" type="ORF">SAMN05660282_00463</name>
</gene>
<protein>
    <submittedName>
        <fullName evidence="2">EDD domain protein, DegV family</fullName>
    </submittedName>
</protein>
<dbReference type="RefSeq" id="WP_223845999.1">
    <property type="nucleotide sequence ID" value="NZ_FOPJ01000002.1"/>
</dbReference>
<dbReference type="Pfam" id="PF02645">
    <property type="entry name" value="DegV"/>
    <property type="match status" value="1"/>
</dbReference>
<keyword evidence="1" id="KW-0446">Lipid-binding</keyword>
<dbReference type="InterPro" id="IPR050270">
    <property type="entry name" value="DegV_domain_contain"/>
</dbReference>
<dbReference type="InterPro" id="IPR043168">
    <property type="entry name" value="DegV_C"/>
</dbReference>
<keyword evidence="3" id="KW-1185">Reference proteome</keyword>
<name>A0A1I2QH78_9CORY</name>
<dbReference type="PANTHER" id="PTHR33434">
    <property type="entry name" value="DEGV DOMAIN-CONTAINING PROTEIN DR_1986-RELATED"/>
    <property type="match status" value="1"/>
</dbReference>
<dbReference type="AlphaFoldDB" id="A0A1I2QH78"/>
<dbReference type="PANTHER" id="PTHR33434:SF2">
    <property type="entry name" value="FATTY ACID-BINDING PROTEIN TM_1468"/>
    <property type="match status" value="1"/>
</dbReference>
<dbReference type="EMBL" id="FOPJ01000002">
    <property type="protein sequence ID" value="SFG27935.1"/>
    <property type="molecule type" value="Genomic_DNA"/>
</dbReference>
<proteinExistence type="predicted"/>
<dbReference type="STRING" id="185761.SAMN05660282_00463"/>
<dbReference type="SUPFAM" id="SSF82549">
    <property type="entry name" value="DAK1/DegV-like"/>
    <property type="match status" value="1"/>
</dbReference>
<dbReference type="Gene3D" id="3.30.1180.10">
    <property type="match status" value="1"/>
</dbReference>
<dbReference type="PROSITE" id="PS51482">
    <property type="entry name" value="DEGV"/>
    <property type="match status" value="1"/>
</dbReference>
<dbReference type="GO" id="GO:0008289">
    <property type="term" value="F:lipid binding"/>
    <property type="evidence" value="ECO:0007669"/>
    <property type="project" value="UniProtKB-KW"/>
</dbReference>